<dbReference type="HOGENOM" id="CLU_2454483_0_0_1"/>
<dbReference type="AlphaFoldDB" id="G2YXG0"/>
<organism evidence="2 3">
    <name type="scientific">Botryotinia fuckeliana (strain T4)</name>
    <name type="common">Noble rot fungus</name>
    <name type="synonym">Botrytis cinerea</name>
    <dbReference type="NCBI Taxonomy" id="999810"/>
    <lineage>
        <taxon>Eukaryota</taxon>
        <taxon>Fungi</taxon>
        <taxon>Dikarya</taxon>
        <taxon>Ascomycota</taxon>
        <taxon>Pezizomycotina</taxon>
        <taxon>Leotiomycetes</taxon>
        <taxon>Helotiales</taxon>
        <taxon>Sclerotiniaceae</taxon>
        <taxon>Botrytis</taxon>
    </lineage>
</organism>
<dbReference type="Proteomes" id="UP000008177">
    <property type="component" value="Unplaced contigs"/>
</dbReference>
<reference evidence="3" key="1">
    <citation type="journal article" date="2011" name="PLoS Genet.">
        <title>Genomic analysis of the necrotrophic fungal pathogens Sclerotinia sclerotiorum and Botrytis cinerea.</title>
        <authorList>
            <person name="Amselem J."/>
            <person name="Cuomo C.A."/>
            <person name="van Kan J.A."/>
            <person name="Viaud M."/>
            <person name="Benito E.P."/>
            <person name="Couloux A."/>
            <person name="Coutinho P.M."/>
            <person name="de Vries R.P."/>
            <person name="Dyer P.S."/>
            <person name="Fillinger S."/>
            <person name="Fournier E."/>
            <person name="Gout L."/>
            <person name="Hahn M."/>
            <person name="Kohn L."/>
            <person name="Lapalu N."/>
            <person name="Plummer K.M."/>
            <person name="Pradier J.M."/>
            <person name="Quevillon E."/>
            <person name="Sharon A."/>
            <person name="Simon A."/>
            <person name="ten Have A."/>
            <person name="Tudzynski B."/>
            <person name="Tudzynski P."/>
            <person name="Wincker P."/>
            <person name="Andrew M."/>
            <person name="Anthouard V."/>
            <person name="Beever R.E."/>
            <person name="Beffa R."/>
            <person name="Benoit I."/>
            <person name="Bouzid O."/>
            <person name="Brault B."/>
            <person name="Chen Z."/>
            <person name="Choquer M."/>
            <person name="Collemare J."/>
            <person name="Cotton P."/>
            <person name="Danchin E.G."/>
            <person name="Da Silva C."/>
            <person name="Gautier A."/>
            <person name="Giraud C."/>
            <person name="Giraud T."/>
            <person name="Gonzalez C."/>
            <person name="Grossetete S."/>
            <person name="Guldener U."/>
            <person name="Henrissat B."/>
            <person name="Howlett B.J."/>
            <person name="Kodira C."/>
            <person name="Kretschmer M."/>
            <person name="Lappartient A."/>
            <person name="Leroch M."/>
            <person name="Levis C."/>
            <person name="Mauceli E."/>
            <person name="Neuveglise C."/>
            <person name="Oeser B."/>
            <person name="Pearson M."/>
            <person name="Poulain J."/>
            <person name="Poussereau N."/>
            <person name="Quesneville H."/>
            <person name="Rascle C."/>
            <person name="Schumacher J."/>
            <person name="Segurens B."/>
            <person name="Sexton A."/>
            <person name="Silva E."/>
            <person name="Sirven C."/>
            <person name="Soanes D.M."/>
            <person name="Talbot N.J."/>
            <person name="Templeton M."/>
            <person name="Yandava C."/>
            <person name="Yarden O."/>
            <person name="Zeng Q."/>
            <person name="Rollins J.A."/>
            <person name="Lebrun M.H."/>
            <person name="Dickman M."/>
        </authorList>
    </citation>
    <scope>NUCLEOTIDE SEQUENCE [LARGE SCALE GENOMIC DNA]</scope>
    <source>
        <strain evidence="3">T4</strain>
    </source>
</reference>
<feature type="region of interest" description="Disordered" evidence="1">
    <location>
        <begin position="19"/>
        <end position="46"/>
    </location>
</feature>
<protein>
    <submittedName>
        <fullName evidence="2">Uncharacterized protein</fullName>
    </submittedName>
</protein>
<dbReference type="EMBL" id="FQ790359">
    <property type="protein sequence ID" value="CCD56131.1"/>
    <property type="molecule type" value="Genomic_DNA"/>
</dbReference>
<accession>G2YXG0</accession>
<evidence type="ECO:0000313" key="2">
    <source>
        <dbReference type="EMBL" id="CCD56131.1"/>
    </source>
</evidence>
<dbReference type="InParanoid" id="G2YXG0"/>
<gene>
    <name evidence="2" type="ORF">BofuT4_uP147410.1</name>
</gene>
<evidence type="ECO:0000313" key="3">
    <source>
        <dbReference type="Proteomes" id="UP000008177"/>
    </source>
</evidence>
<name>G2YXG0_BOTF4</name>
<evidence type="ECO:0000256" key="1">
    <source>
        <dbReference type="SAM" id="MobiDB-lite"/>
    </source>
</evidence>
<proteinExistence type="predicted"/>
<sequence>MRRDNANNETKAIKFCLGVGGGEEEEGEGPKNTKMIWPGSRTNEPGPQILSTQVRLYVSRWVKGRLPPFIIMDVAWMVLPNVIKLISNG</sequence>